<proteinExistence type="predicted"/>
<keyword evidence="2" id="KW-1185">Reference proteome</keyword>
<name>A0A2T0TQN4_9SPHI</name>
<protein>
    <submittedName>
        <fullName evidence="1">Uncharacterized protein</fullName>
    </submittedName>
</protein>
<dbReference type="EMBL" id="PVTH01000017">
    <property type="protein sequence ID" value="PRY48042.1"/>
    <property type="molecule type" value="Genomic_DNA"/>
</dbReference>
<evidence type="ECO:0000313" key="1">
    <source>
        <dbReference type="EMBL" id="PRY48042.1"/>
    </source>
</evidence>
<dbReference type="AlphaFoldDB" id="A0A2T0TQN4"/>
<evidence type="ECO:0000313" key="2">
    <source>
        <dbReference type="Proteomes" id="UP000238034"/>
    </source>
</evidence>
<organism evidence="1 2">
    <name type="scientific">Arcticibacter pallidicorallinus</name>
    <dbReference type="NCBI Taxonomy" id="1259464"/>
    <lineage>
        <taxon>Bacteria</taxon>
        <taxon>Pseudomonadati</taxon>
        <taxon>Bacteroidota</taxon>
        <taxon>Sphingobacteriia</taxon>
        <taxon>Sphingobacteriales</taxon>
        <taxon>Sphingobacteriaceae</taxon>
        <taxon>Arcticibacter</taxon>
    </lineage>
</organism>
<reference evidence="1 2" key="1">
    <citation type="submission" date="2018-03" db="EMBL/GenBank/DDBJ databases">
        <title>Genomic Encyclopedia of Type Strains, Phase III (KMG-III): the genomes of soil and plant-associated and newly described type strains.</title>
        <authorList>
            <person name="Whitman W."/>
        </authorList>
    </citation>
    <scope>NUCLEOTIDE SEQUENCE [LARGE SCALE GENOMIC DNA]</scope>
    <source>
        <strain evidence="1 2">CGMCC 1.9313</strain>
    </source>
</reference>
<comment type="caution">
    <text evidence="1">The sequence shown here is derived from an EMBL/GenBank/DDBJ whole genome shotgun (WGS) entry which is preliminary data.</text>
</comment>
<sequence length="33" mass="3652">MSLPSQTEVYYDIFALLLVPNSSNRKGLKGNPV</sequence>
<gene>
    <name evidence="1" type="ORF">B0I27_11729</name>
</gene>
<dbReference type="Proteomes" id="UP000238034">
    <property type="component" value="Unassembled WGS sequence"/>
</dbReference>
<accession>A0A2T0TQN4</accession>